<comment type="caution">
    <text evidence="1">The sequence shown here is derived from an EMBL/GenBank/DDBJ whole genome shotgun (WGS) entry which is preliminary data.</text>
</comment>
<proteinExistence type="predicted"/>
<dbReference type="Proteomes" id="UP000240535">
    <property type="component" value="Unassembled WGS sequence"/>
</dbReference>
<gene>
    <name evidence="1" type="ORF">CQ405_08340</name>
</gene>
<dbReference type="EMBL" id="PDHH01000008">
    <property type="protein sequence ID" value="PSM51388.1"/>
    <property type="molecule type" value="Genomic_DNA"/>
</dbReference>
<protein>
    <submittedName>
        <fullName evidence="1">Uncharacterized protein</fullName>
    </submittedName>
</protein>
<organism evidence="1 2">
    <name type="scientific">Campylobacter blaseri</name>
    <dbReference type="NCBI Taxonomy" id="2042961"/>
    <lineage>
        <taxon>Bacteria</taxon>
        <taxon>Pseudomonadati</taxon>
        <taxon>Campylobacterota</taxon>
        <taxon>Epsilonproteobacteria</taxon>
        <taxon>Campylobacterales</taxon>
        <taxon>Campylobacteraceae</taxon>
        <taxon>Campylobacter</taxon>
    </lineage>
</organism>
<dbReference type="RefSeq" id="WP_106872614.1">
    <property type="nucleotide sequence ID" value="NZ_CP053841.1"/>
</dbReference>
<dbReference type="OrthoDB" id="9992918at2"/>
<evidence type="ECO:0000313" key="1">
    <source>
        <dbReference type="EMBL" id="PSM51388.1"/>
    </source>
</evidence>
<dbReference type="AlphaFoldDB" id="A0A2P8QYS1"/>
<reference evidence="2" key="1">
    <citation type="submission" date="2017-10" db="EMBL/GenBank/DDBJ databases">
        <title>Campylobacter species from seals.</title>
        <authorList>
            <person name="Gilbert M.J."/>
            <person name="Zomer A.L."/>
            <person name="Timmerman A.J."/>
            <person name="Duim B."/>
            <person name="Wagenaar J.A."/>
        </authorList>
    </citation>
    <scope>NUCLEOTIDE SEQUENCE [LARGE SCALE GENOMIC DNA]</scope>
    <source>
        <strain evidence="2">17S00004-5</strain>
    </source>
</reference>
<name>A0A2P8QYS1_9BACT</name>
<keyword evidence="2" id="KW-1185">Reference proteome</keyword>
<evidence type="ECO:0000313" key="2">
    <source>
        <dbReference type="Proteomes" id="UP000240535"/>
    </source>
</evidence>
<sequence>MQARSQSFIGRATQSDISIAIHFENAFNILYKSNGYQDHIGIPYLFLVRQFLELGLKYN</sequence>
<accession>A0A2P8QYS1</accession>